<evidence type="ECO:0000313" key="1">
    <source>
        <dbReference type="EMBL" id="ERM81013.1"/>
    </source>
</evidence>
<accession>U5BSZ3</accession>
<dbReference type="AlphaFoldDB" id="U5BSZ3"/>
<reference evidence="1 2" key="1">
    <citation type="journal article" date="2013" name="Genome Announc.">
        <title>Draft Genome Sequence of the Psychrophilic and Alkaliphilic Rhodonellum psychrophilum Strain GCM71T.</title>
        <authorList>
            <person name="Hauptmann A.L."/>
            <person name="Glaring M.A."/>
            <person name="Hallin P.F."/>
            <person name="Prieme A."/>
            <person name="Stougaard P."/>
        </authorList>
    </citation>
    <scope>NUCLEOTIDE SEQUENCE [LARGE SCALE GENOMIC DNA]</scope>
    <source>
        <strain evidence="1 2">GCM71</strain>
    </source>
</reference>
<dbReference type="Proteomes" id="UP000016843">
    <property type="component" value="Unassembled WGS sequence"/>
</dbReference>
<comment type="caution">
    <text evidence="1">The sequence shown here is derived from an EMBL/GenBank/DDBJ whole genome shotgun (WGS) entry which is preliminary data.</text>
</comment>
<gene>
    <name evidence="1" type="ORF">P872_11465</name>
</gene>
<proteinExistence type="predicted"/>
<keyword evidence="2" id="KW-1185">Reference proteome</keyword>
<sequence length="48" mass="5743">MKGNPLFFVDWKVFLFFSSVFHSWFQAKYSEHIVLILSELNFVLSTIE</sequence>
<organism evidence="1 2">
    <name type="scientific">Rhodonellum psychrophilum GCM71 = DSM 17998</name>
    <dbReference type="NCBI Taxonomy" id="1123057"/>
    <lineage>
        <taxon>Bacteria</taxon>
        <taxon>Pseudomonadati</taxon>
        <taxon>Bacteroidota</taxon>
        <taxon>Cytophagia</taxon>
        <taxon>Cytophagales</taxon>
        <taxon>Cytophagaceae</taxon>
        <taxon>Rhodonellum</taxon>
    </lineage>
</organism>
<protein>
    <submittedName>
        <fullName evidence="1">Uncharacterized protein</fullName>
    </submittedName>
</protein>
<dbReference type="EMBL" id="AWXR01000066">
    <property type="protein sequence ID" value="ERM81013.1"/>
    <property type="molecule type" value="Genomic_DNA"/>
</dbReference>
<name>U5BSZ3_9BACT</name>
<evidence type="ECO:0000313" key="2">
    <source>
        <dbReference type="Proteomes" id="UP000016843"/>
    </source>
</evidence>